<dbReference type="GO" id="GO:0004673">
    <property type="term" value="F:protein histidine kinase activity"/>
    <property type="evidence" value="ECO:0007669"/>
    <property type="project" value="UniProtKB-EC"/>
</dbReference>
<comment type="caution">
    <text evidence="10">The sequence shown here is derived from an EMBL/GenBank/DDBJ whole genome shotgun (WGS) entry which is preliminary data.</text>
</comment>
<evidence type="ECO:0000313" key="11">
    <source>
        <dbReference type="Proteomes" id="UP000218151"/>
    </source>
</evidence>
<evidence type="ECO:0000256" key="1">
    <source>
        <dbReference type="ARBA" id="ARBA00000085"/>
    </source>
</evidence>
<evidence type="ECO:0000256" key="8">
    <source>
        <dbReference type="SAM" id="Coils"/>
    </source>
</evidence>
<evidence type="ECO:0000256" key="4">
    <source>
        <dbReference type="ARBA" id="ARBA00022679"/>
    </source>
</evidence>
<keyword evidence="6" id="KW-0418">Kinase</keyword>
<gene>
    <name evidence="10" type="ORF">CKY28_04665</name>
</gene>
<evidence type="ECO:0000256" key="7">
    <source>
        <dbReference type="ARBA" id="ARBA00022840"/>
    </source>
</evidence>
<dbReference type="GO" id="GO:0005524">
    <property type="term" value="F:ATP binding"/>
    <property type="evidence" value="ECO:0007669"/>
    <property type="project" value="UniProtKB-KW"/>
</dbReference>
<dbReference type="Pfam" id="PF07536">
    <property type="entry name" value="HWE_HK"/>
    <property type="match status" value="1"/>
</dbReference>
<comment type="catalytic activity">
    <reaction evidence="1">
        <text>ATP + protein L-histidine = ADP + protein N-phospho-L-histidine.</text>
        <dbReference type="EC" id="2.7.13.3"/>
    </reaction>
</comment>
<organism evidence="10 11">
    <name type="scientific">Sphingomonas lenta</name>
    <dbReference type="NCBI Taxonomy" id="1141887"/>
    <lineage>
        <taxon>Bacteria</taxon>
        <taxon>Pseudomonadati</taxon>
        <taxon>Pseudomonadota</taxon>
        <taxon>Alphaproteobacteria</taxon>
        <taxon>Sphingomonadales</taxon>
        <taxon>Sphingomonadaceae</taxon>
        <taxon>Sphingomonas</taxon>
    </lineage>
</organism>
<evidence type="ECO:0000256" key="2">
    <source>
        <dbReference type="ARBA" id="ARBA00012438"/>
    </source>
</evidence>
<dbReference type="PANTHER" id="PTHR41523:SF7">
    <property type="entry name" value="HISTIDINE KINASE"/>
    <property type="match status" value="1"/>
</dbReference>
<evidence type="ECO:0000256" key="6">
    <source>
        <dbReference type="ARBA" id="ARBA00022777"/>
    </source>
</evidence>
<dbReference type="OrthoDB" id="9760752at2"/>
<reference evidence="11" key="1">
    <citation type="submission" date="2017-09" db="EMBL/GenBank/DDBJ databases">
        <authorList>
            <person name="Feng G."/>
            <person name="Zhu H."/>
        </authorList>
    </citation>
    <scope>NUCLEOTIDE SEQUENCE [LARGE SCALE GENOMIC DNA]</scope>
    <source>
        <strain evidence="11">1PNM-20</strain>
    </source>
</reference>
<dbReference type="AlphaFoldDB" id="A0A2A2SHM5"/>
<keyword evidence="11" id="KW-1185">Reference proteome</keyword>
<keyword evidence="3" id="KW-0597">Phosphoprotein</keyword>
<accession>A0A2A2SHM5</accession>
<name>A0A2A2SHM5_9SPHN</name>
<sequence>MTPAVQGDRSEAERERDAALARLRHVIEEREADAREAQRHLRNVLSVTRSLARRTADEAGSLDDFRVLFDGRLAAFARVQSAVARDGRTGFDLGRLIGDECLGFGIGVGADGVELLGEPVRLLPRAAGLLALVAHELVAELAAAGGAGRGRVSWTEDAGLEIDWRQGVGAGGFRPLPDWIRQAIGYELKGEVAEERADDVVRRRIGLPRSCLV</sequence>
<evidence type="ECO:0000313" key="10">
    <source>
        <dbReference type="EMBL" id="PAX08670.1"/>
    </source>
</evidence>
<dbReference type="PANTHER" id="PTHR41523">
    <property type="entry name" value="TWO-COMPONENT SYSTEM SENSOR PROTEIN"/>
    <property type="match status" value="1"/>
</dbReference>
<feature type="coiled-coil region" evidence="8">
    <location>
        <begin position="9"/>
        <end position="40"/>
    </location>
</feature>
<dbReference type="RefSeq" id="WP_095997181.1">
    <property type="nucleotide sequence ID" value="NZ_NSLI01000002.1"/>
</dbReference>
<dbReference type="SMART" id="SM00911">
    <property type="entry name" value="HWE_HK"/>
    <property type="match status" value="1"/>
</dbReference>
<feature type="domain" description="Signal transduction histidine kinase HWE region" evidence="9">
    <location>
        <begin position="41"/>
        <end position="119"/>
    </location>
</feature>
<dbReference type="EMBL" id="NSLI01000002">
    <property type="protein sequence ID" value="PAX08670.1"/>
    <property type="molecule type" value="Genomic_DNA"/>
</dbReference>
<evidence type="ECO:0000256" key="3">
    <source>
        <dbReference type="ARBA" id="ARBA00022553"/>
    </source>
</evidence>
<keyword evidence="8" id="KW-0175">Coiled coil</keyword>
<protein>
    <recommendedName>
        <fullName evidence="2">histidine kinase</fullName>
        <ecNumber evidence="2">2.7.13.3</ecNumber>
    </recommendedName>
</protein>
<dbReference type="Proteomes" id="UP000218151">
    <property type="component" value="Unassembled WGS sequence"/>
</dbReference>
<proteinExistence type="predicted"/>
<keyword evidence="5" id="KW-0547">Nucleotide-binding</keyword>
<dbReference type="EC" id="2.7.13.3" evidence="2"/>
<keyword evidence="7" id="KW-0067">ATP-binding</keyword>
<evidence type="ECO:0000256" key="5">
    <source>
        <dbReference type="ARBA" id="ARBA00022741"/>
    </source>
</evidence>
<keyword evidence="4" id="KW-0808">Transferase</keyword>
<dbReference type="InterPro" id="IPR011102">
    <property type="entry name" value="Sig_transdc_His_kinase_HWE"/>
</dbReference>
<evidence type="ECO:0000259" key="9">
    <source>
        <dbReference type="SMART" id="SM00911"/>
    </source>
</evidence>